<dbReference type="EMBL" id="LGFD01000106">
    <property type="protein sequence ID" value="KUK16579.1"/>
    <property type="molecule type" value="Genomic_DNA"/>
</dbReference>
<dbReference type="Pfam" id="PF03099">
    <property type="entry name" value="BPL_LplA_LipB"/>
    <property type="match status" value="1"/>
</dbReference>
<comment type="caution">
    <text evidence="5">The sequence shown here is derived from an EMBL/GenBank/DDBJ whole genome shotgun (WGS) entry which is preliminary data.</text>
</comment>
<sequence>MVKQMLGLNTKNIGRKVIYFQEIDSTNEYAKRIALDEEEGTIIVADTQKSGYGRKFRMWASPRGGLWMSVILKPKTTPDHIVKIVFLGAIAVVETLERFGIDARIKWPNDVLVNEKKICGILAEGSFSEREVYYIVLGIGLNVNNPIPEELLSTSTSISNVLGVQIPIEEIFRTIVERLEYWYEEFLRGNDEKILQKWREKALLKRDVKVIREEGEIRGKALDIDELGALILELEDGRKEKILYGDVSLRFE</sequence>
<evidence type="ECO:0000313" key="5">
    <source>
        <dbReference type="EMBL" id="KUK16579.1"/>
    </source>
</evidence>
<dbReference type="GO" id="GO:0005737">
    <property type="term" value="C:cytoplasm"/>
    <property type="evidence" value="ECO:0007669"/>
    <property type="project" value="TreeGrafter"/>
</dbReference>
<dbReference type="InterPro" id="IPR008988">
    <property type="entry name" value="Transcriptional_repressor_C"/>
</dbReference>
<dbReference type="Gene3D" id="2.30.30.100">
    <property type="match status" value="1"/>
</dbReference>
<dbReference type="NCBIfam" id="NF006206">
    <property type="entry name" value="PRK08330.1"/>
    <property type="match status" value="1"/>
</dbReference>
<dbReference type="AlphaFoldDB" id="A0A101EK16"/>
<gene>
    <name evidence="5" type="ORF">XD54_2129</name>
</gene>
<dbReference type="InterPro" id="IPR003142">
    <property type="entry name" value="BPL_C"/>
</dbReference>
<dbReference type="PATRIC" id="fig|172049.5.peg.1227"/>
<dbReference type="CDD" id="cd16442">
    <property type="entry name" value="BPL"/>
    <property type="match status" value="1"/>
</dbReference>
<dbReference type="PANTHER" id="PTHR12835">
    <property type="entry name" value="BIOTIN PROTEIN LIGASE"/>
    <property type="match status" value="1"/>
</dbReference>
<protein>
    <submittedName>
        <fullName evidence="5">Biotin--protein ligase</fullName>
    </submittedName>
</protein>
<reference evidence="6" key="1">
    <citation type="journal article" date="2015" name="MBio">
        <title>Genome-Resolved Metagenomic Analysis Reveals Roles for Candidate Phyla and Other Microbial Community Members in Biogeochemical Transformations in Oil Reservoirs.</title>
        <authorList>
            <person name="Hu P."/>
            <person name="Tom L."/>
            <person name="Singh A."/>
            <person name="Thomas B.C."/>
            <person name="Baker B.J."/>
            <person name="Piceno Y.M."/>
            <person name="Andersen G.L."/>
            <person name="Banfield J.F."/>
        </authorList>
    </citation>
    <scope>NUCLEOTIDE SEQUENCE [LARGE SCALE GENOMIC DNA]</scope>
</reference>
<evidence type="ECO:0000256" key="3">
    <source>
        <dbReference type="ARBA" id="ARBA00022840"/>
    </source>
</evidence>
<evidence type="ECO:0000313" key="6">
    <source>
        <dbReference type="Proteomes" id="UP000053911"/>
    </source>
</evidence>
<dbReference type="Proteomes" id="UP000053911">
    <property type="component" value="Unassembled WGS sequence"/>
</dbReference>
<keyword evidence="2" id="KW-0547">Nucleotide-binding</keyword>
<dbReference type="SUPFAM" id="SSF50037">
    <property type="entry name" value="C-terminal domain of transcriptional repressors"/>
    <property type="match status" value="1"/>
</dbReference>
<evidence type="ECO:0000259" key="4">
    <source>
        <dbReference type="PROSITE" id="PS51733"/>
    </source>
</evidence>
<dbReference type="Gene3D" id="3.30.930.10">
    <property type="entry name" value="Bira Bifunctional Protein, Domain 2"/>
    <property type="match status" value="1"/>
</dbReference>
<dbReference type="PROSITE" id="PS51733">
    <property type="entry name" value="BPL_LPL_CATALYTIC"/>
    <property type="match status" value="1"/>
</dbReference>
<dbReference type="InterPro" id="IPR045864">
    <property type="entry name" value="aa-tRNA-synth_II/BPL/LPL"/>
</dbReference>
<organism evidence="5 6">
    <name type="scientific">Thermococcus sibiricus</name>
    <dbReference type="NCBI Taxonomy" id="172049"/>
    <lineage>
        <taxon>Archaea</taxon>
        <taxon>Methanobacteriati</taxon>
        <taxon>Methanobacteriota</taxon>
        <taxon>Thermococci</taxon>
        <taxon>Thermococcales</taxon>
        <taxon>Thermococcaceae</taxon>
        <taxon>Thermococcus</taxon>
    </lineage>
</organism>
<dbReference type="Pfam" id="PF02237">
    <property type="entry name" value="BPL_C"/>
    <property type="match status" value="1"/>
</dbReference>
<dbReference type="NCBIfam" id="TIGR00121">
    <property type="entry name" value="birA_ligase"/>
    <property type="match status" value="1"/>
</dbReference>
<dbReference type="SUPFAM" id="SSF55681">
    <property type="entry name" value="Class II aaRS and biotin synthetases"/>
    <property type="match status" value="1"/>
</dbReference>
<feature type="domain" description="BPL/LPL catalytic" evidence="4">
    <location>
        <begin position="12"/>
        <end position="187"/>
    </location>
</feature>
<name>A0A101EK16_9EURY</name>
<dbReference type="GO" id="GO:0005524">
    <property type="term" value="F:ATP binding"/>
    <property type="evidence" value="ECO:0007669"/>
    <property type="project" value="UniProtKB-KW"/>
</dbReference>
<dbReference type="InterPro" id="IPR004143">
    <property type="entry name" value="BPL_LPL_catalytic"/>
</dbReference>
<keyword evidence="3" id="KW-0067">ATP-binding</keyword>
<evidence type="ECO:0000256" key="1">
    <source>
        <dbReference type="ARBA" id="ARBA00022598"/>
    </source>
</evidence>
<keyword evidence="1 5" id="KW-0436">Ligase</keyword>
<accession>A0A101EK16</accession>
<proteinExistence type="predicted"/>
<dbReference type="GO" id="GO:0004077">
    <property type="term" value="F:biotin--[biotin carboxyl-carrier protein] ligase activity"/>
    <property type="evidence" value="ECO:0007669"/>
    <property type="project" value="InterPro"/>
</dbReference>
<dbReference type="InterPro" id="IPR004408">
    <property type="entry name" value="Biotin_CoA_COase_ligase"/>
</dbReference>
<evidence type="ECO:0000256" key="2">
    <source>
        <dbReference type="ARBA" id="ARBA00022741"/>
    </source>
</evidence>
<dbReference type="PANTHER" id="PTHR12835:SF5">
    <property type="entry name" value="BIOTIN--PROTEIN LIGASE"/>
    <property type="match status" value="1"/>
</dbReference>